<organism evidence="5 6">
    <name type="scientific">Paenibacillus thalictri</name>
    <dbReference type="NCBI Taxonomy" id="2527873"/>
    <lineage>
        <taxon>Bacteria</taxon>
        <taxon>Bacillati</taxon>
        <taxon>Bacillota</taxon>
        <taxon>Bacilli</taxon>
        <taxon>Bacillales</taxon>
        <taxon>Paenibacillaceae</taxon>
        <taxon>Paenibacillus</taxon>
    </lineage>
</organism>
<sequence length="286" mass="32419">MITPTHSVTINPHSGKGELTVLFGGHAQTPPLHDVGPKVVDYHLVHYVLSGKGRFSCAGHEYTLEKGASFYIFPGELTAYVSDETDPWSYRWIGFKGTRADEFLSTLGISINKPVVQSPFSRKVSSLYRHVEQTLLEGPAGCDMEAGAYLRLIFAELARHRTSTEPLKEEISAIRQQVDQAIRWLTLQYYQPVSIEQMAQTLGYHRTHLSKMFKQYTGMSPSQFLLKIRMERAKLLLLEPLTVEQVASSVGFTDALYFSKQFKKWYGSSPSDYRCDQNFKPYDCAT</sequence>
<dbReference type="InterPro" id="IPR037923">
    <property type="entry name" value="HTH-like"/>
</dbReference>
<dbReference type="PANTHER" id="PTHR43280">
    <property type="entry name" value="ARAC-FAMILY TRANSCRIPTIONAL REGULATOR"/>
    <property type="match status" value="1"/>
</dbReference>
<dbReference type="InterPro" id="IPR003313">
    <property type="entry name" value="AraC-bd"/>
</dbReference>
<dbReference type="RefSeq" id="WP_131011907.1">
    <property type="nucleotide sequence ID" value="NZ_SIRE01000003.1"/>
</dbReference>
<dbReference type="Pfam" id="PF12833">
    <property type="entry name" value="HTH_18"/>
    <property type="match status" value="1"/>
</dbReference>
<dbReference type="Pfam" id="PF02311">
    <property type="entry name" value="AraC_binding"/>
    <property type="match status" value="1"/>
</dbReference>
<keyword evidence="3" id="KW-0804">Transcription</keyword>
<evidence type="ECO:0000256" key="3">
    <source>
        <dbReference type="ARBA" id="ARBA00023163"/>
    </source>
</evidence>
<keyword evidence="6" id="KW-1185">Reference proteome</keyword>
<dbReference type="OrthoDB" id="9813413at2"/>
<protein>
    <submittedName>
        <fullName evidence="5">AraC family transcriptional regulator</fullName>
    </submittedName>
</protein>
<dbReference type="InterPro" id="IPR018060">
    <property type="entry name" value="HTH_AraC"/>
</dbReference>
<evidence type="ECO:0000256" key="1">
    <source>
        <dbReference type="ARBA" id="ARBA00023015"/>
    </source>
</evidence>
<keyword evidence="2" id="KW-0238">DNA-binding</keyword>
<accession>A0A4Q9DXT3</accession>
<dbReference type="SUPFAM" id="SSF46689">
    <property type="entry name" value="Homeodomain-like"/>
    <property type="match status" value="2"/>
</dbReference>
<dbReference type="Proteomes" id="UP000293142">
    <property type="component" value="Unassembled WGS sequence"/>
</dbReference>
<name>A0A4Q9DXT3_9BACL</name>
<dbReference type="InterPro" id="IPR018062">
    <property type="entry name" value="HTH_AraC-typ_CS"/>
</dbReference>
<dbReference type="InterPro" id="IPR014710">
    <property type="entry name" value="RmlC-like_jellyroll"/>
</dbReference>
<evidence type="ECO:0000256" key="2">
    <source>
        <dbReference type="ARBA" id="ARBA00023125"/>
    </source>
</evidence>
<dbReference type="CDD" id="cd06986">
    <property type="entry name" value="cupin_MmsR-like_N"/>
    <property type="match status" value="1"/>
</dbReference>
<evidence type="ECO:0000313" key="6">
    <source>
        <dbReference type="Proteomes" id="UP000293142"/>
    </source>
</evidence>
<dbReference type="PRINTS" id="PR00032">
    <property type="entry name" value="HTHARAC"/>
</dbReference>
<dbReference type="GO" id="GO:0043565">
    <property type="term" value="F:sequence-specific DNA binding"/>
    <property type="evidence" value="ECO:0007669"/>
    <property type="project" value="InterPro"/>
</dbReference>
<comment type="caution">
    <text evidence="5">The sequence shown here is derived from an EMBL/GenBank/DDBJ whole genome shotgun (WGS) entry which is preliminary data.</text>
</comment>
<dbReference type="InterPro" id="IPR020449">
    <property type="entry name" value="Tscrpt_reg_AraC-type_HTH"/>
</dbReference>
<dbReference type="AlphaFoldDB" id="A0A4Q9DXT3"/>
<gene>
    <name evidence="5" type="ORF">EYB31_03640</name>
</gene>
<keyword evidence="1" id="KW-0805">Transcription regulation</keyword>
<proteinExistence type="predicted"/>
<dbReference type="PROSITE" id="PS01124">
    <property type="entry name" value="HTH_ARAC_FAMILY_2"/>
    <property type="match status" value="1"/>
</dbReference>
<feature type="domain" description="HTH araC/xylS-type" evidence="4">
    <location>
        <begin position="179"/>
        <end position="276"/>
    </location>
</feature>
<dbReference type="Gene3D" id="1.10.10.60">
    <property type="entry name" value="Homeodomain-like"/>
    <property type="match status" value="2"/>
</dbReference>
<dbReference type="Gene3D" id="2.60.120.10">
    <property type="entry name" value="Jelly Rolls"/>
    <property type="match status" value="1"/>
</dbReference>
<dbReference type="PANTHER" id="PTHR43280:SF2">
    <property type="entry name" value="HTH-TYPE TRANSCRIPTIONAL REGULATOR EXSA"/>
    <property type="match status" value="1"/>
</dbReference>
<dbReference type="EMBL" id="SIRE01000003">
    <property type="protein sequence ID" value="TBL81195.1"/>
    <property type="molecule type" value="Genomic_DNA"/>
</dbReference>
<evidence type="ECO:0000259" key="4">
    <source>
        <dbReference type="PROSITE" id="PS01124"/>
    </source>
</evidence>
<evidence type="ECO:0000313" key="5">
    <source>
        <dbReference type="EMBL" id="TBL81195.1"/>
    </source>
</evidence>
<dbReference type="PROSITE" id="PS00041">
    <property type="entry name" value="HTH_ARAC_FAMILY_1"/>
    <property type="match status" value="1"/>
</dbReference>
<reference evidence="5 6" key="1">
    <citation type="submission" date="2019-02" db="EMBL/GenBank/DDBJ databases">
        <title>Paenibacillus sp. nov., isolated from surface-sterilized tissue of Thalictrum simplex L.</title>
        <authorList>
            <person name="Tuo L."/>
        </authorList>
    </citation>
    <scope>NUCLEOTIDE SEQUENCE [LARGE SCALE GENOMIC DNA]</scope>
    <source>
        <strain evidence="5 6">N2SHLJ1</strain>
    </source>
</reference>
<dbReference type="GO" id="GO:0003700">
    <property type="term" value="F:DNA-binding transcription factor activity"/>
    <property type="evidence" value="ECO:0007669"/>
    <property type="project" value="InterPro"/>
</dbReference>
<dbReference type="InterPro" id="IPR009057">
    <property type="entry name" value="Homeodomain-like_sf"/>
</dbReference>
<dbReference type="SUPFAM" id="SSF51215">
    <property type="entry name" value="Regulatory protein AraC"/>
    <property type="match status" value="1"/>
</dbReference>
<dbReference type="SMART" id="SM00342">
    <property type="entry name" value="HTH_ARAC"/>
    <property type="match status" value="1"/>
</dbReference>